<dbReference type="Proteomes" id="UP000176689">
    <property type="component" value="Unassembled WGS sequence"/>
</dbReference>
<proteinExistence type="predicted"/>
<dbReference type="AlphaFoldDB" id="A0A1F6E682"/>
<comment type="caution">
    <text evidence="2">The sequence shown here is derived from an EMBL/GenBank/DDBJ whole genome shotgun (WGS) entry which is preliminary data.</text>
</comment>
<name>A0A1F6E682_9BACT</name>
<dbReference type="EMBL" id="MFLP01000036">
    <property type="protein sequence ID" value="OGG69209.1"/>
    <property type="molecule type" value="Genomic_DNA"/>
</dbReference>
<dbReference type="GO" id="GO:0004519">
    <property type="term" value="F:endonuclease activity"/>
    <property type="evidence" value="ECO:0007669"/>
    <property type="project" value="InterPro"/>
</dbReference>
<evidence type="ECO:0000313" key="3">
    <source>
        <dbReference type="Proteomes" id="UP000176689"/>
    </source>
</evidence>
<reference evidence="2 3" key="1">
    <citation type="journal article" date="2016" name="Nat. Commun.">
        <title>Thousands of microbial genomes shed light on interconnected biogeochemical processes in an aquifer system.</title>
        <authorList>
            <person name="Anantharaman K."/>
            <person name="Brown C.T."/>
            <person name="Hug L.A."/>
            <person name="Sharon I."/>
            <person name="Castelle C.J."/>
            <person name="Probst A.J."/>
            <person name="Thomas B.C."/>
            <person name="Singh A."/>
            <person name="Wilkins M.J."/>
            <person name="Karaoz U."/>
            <person name="Brodie E.L."/>
            <person name="Williams K.H."/>
            <person name="Hubbard S.S."/>
            <person name="Banfield J.F."/>
        </authorList>
    </citation>
    <scope>NUCLEOTIDE SEQUENCE [LARGE SCALE GENOMIC DNA]</scope>
</reference>
<dbReference type="Gene3D" id="3.10.28.10">
    <property type="entry name" value="Homing endonucleases"/>
    <property type="match status" value="1"/>
</dbReference>
<accession>A0A1F6E682</accession>
<dbReference type="InterPro" id="IPR004860">
    <property type="entry name" value="LAGLIDADG_dom"/>
</dbReference>
<gene>
    <name evidence="2" type="ORF">A3F27_01310</name>
</gene>
<sequence length="191" mass="22857">MKKKPVVKHNRTTLSNQQETRKAYIAGIFDGEGTFSMTQYRQRNGYMNSRICIGVANTDRDIIKAVVDFFRKNAISYYLFVNDRRNIGRKIQYQLEITKHQNKTKFIDLIYPYLRKNRELAELFKDFCEYRQTRWEQWKKDGANGKFANKYLTAKEDKKYLMIYKKYREKADTISKTLYDFGGAKTKDDEI</sequence>
<dbReference type="InterPro" id="IPR027434">
    <property type="entry name" value="Homing_endonucl"/>
</dbReference>
<evidence type="ECO:0000259" key="1">
    <source>
        <dbReference type="Pfam" id="PF14528"/>
    </source>
</evidence>
<dbReference type="SUPFAM" id="SSF55608">
    <property type="entry name" value="Homing endonucleases"/>
    <property type="match status" value="1"/>
</dbReference>
<evidence type="ECO:0000313" key="2">
    <source>
        <dbReference type="EMBL" id="OGG69209.1"/>
    </source>
</evidence>
<feature type="domain" description="Homing endonuclease LAGLIDADG" evidence="1">
    <location>
        <begin position="20"/>
        <end position="110"/>
    </location>
</feature>
<organism evidence="2 3">
    <name type="scientific">Candidatus Kaiserbacteria bacterium RIFCSPHIGHO2_12_FULL_53_13</name>
    <dbReference type="NCBI Taxonomy" id="1798502"/>
    <lineage>
        <taxon>Bacteria</taxon>
        <taxon>Candidatus Kaiseribacteriota</taxon>
    </lineage>
</organism>
<dbReference type="Pfam" id="PF14528">
    <property type="entry name" value="LAGLIDADG_3"/>
    <property type="match status" value="1"/>
</dbReference>
<protein>
    <recommendedName>
        <fullName evidence="1">Homing endonuclease LAGLIDADG domain-containing protein</fullName>
    </recommendedName>
</protein>